<reference evidence="2 3" key="1">
    <citation type="submission" date="2013-07" db="EMBL/GenBank/DDBJ databases">
        <title>Isolation of Lactococcus garvieae strain TRF1 from the fecal material of a timber rattlesnake.</title>
        <authorList>
            <person name="McLaughlin R.W."/>
            <person name="Cochran P.A."/>
            <person name="Dowd S.E."/>
        </authorList>
    </citation>
    <scope>NUCLEOTIDE SEQUENCE [LARGE SCALE GENOMIC DNA]</scope>
    <source>
        <strain evidence="2 3">TRF1</strain>
    </source>
</reference>
<dbReference type="PATRIC" id="fig|1380772.3.peg.1684"/>
<accession>V8AQ15</accession>
<feature type="transmembrane region" description="Helical" evidence="1">
    <location>
        <begin position="12"/>
        <end position="29"/>
    </location>
</feature>
<proteinExistence type="predicted"/>
<dbReference type="AlphaFoldDB" id="V8AQ15"/>
<protein>
    <recommendedName>
        <fullName evidence="4">tRNA (Uracil-5-)-methyltransferase</fullName>
    </recommendedName>
</protein>
<gene>
    <name evidence="2" type="ORF">N568_0108735</name>
</gene>
<dbReference type="EMBL" id="AVFE01000033">
    <property type="protein sequence ID" value="ETD04261.1"/>
    <property type="molecule type" value="Genomic_DNA"/>
</dbReference>
<keyword evidence="1" id="KW-0472">Membrane</keyword>
<evidence type="ECO:0008006" key="4">
    <source>
        <dbReference type="Google" id="ProtNLM"/>
    </source>
</evidence>
<evidence type="ECO:0000313" key="2">
    <source>
        <dbReference type="EMBL" id="ETD04261.1"/>
    </source>
</evidence>
<comment type="caution">
    <text evidence="2">The sequence shown here is derived from an EMBL/GenBank/DDBJ whole genome shotgun (WGS) entry which is preliminary data.</text>
</comment>
<dbReference type="Proteomes" id="UP000018692">
    <property type="component" value="Unassembled WGS sequence"/>
</dbReference>
<keyword evidence="1" id="KW-1133">Transmembrane helix</keyword>
<evidence type="ECO:0000313" key="3">
    <source>
        <dbReference type="Proteomes" id="UP000018692"/>
    </source>
</evidence>
<organism evidence="2 3">
    <name type="scientific">Lactococcus garvieae TRF1</name>
    <dbReference type="NCBI Taxonomy" id="1380772"/>
    <lineage>
        <taxon>Bacteria</taxon>
        <taxon>Bacillati</taxon>
        <taxon>Bacillota</taxon>
        <taxon>Bacilli</taxon>
        <taxon>Lactobacillales</taxon>
        <taxon>Streptococcaceae</taxon>
        <taxon>Lactococcus</taxon>
    </lineage>
</organism>
<evidence type="ECO:0000256" key="1">
    <source>
        <dbReference type="SAM" id="Phobius"/>
    </source>
</evidence>
<name>V8AQ15_9LACT</name>
<keyword evidence="1" id="KW-0812">Transmembrane</keyword>
<sequence length="171" mass="19273">MKDSIRKEKKKIFVVILLLLVITVGYFGYKSIKNQPKEIIAGSYLPEGKDAKKISDKERKKAANKKVDESKFTLTIYPEATFEENKEKGSLYIRNPLENSYPIAVQIIEDKSGDIIYESGAIQPGYEVTEGELIKKLPKGKYKCTANVSIFDAKTQKYKGQTAAEIEVNVN</sequence>